<dbReference type="PANTHER" id="PTHR35089:SF1">
    <property type="entry name" value="CHAPERONE PROTEIN SKP"/>
    <property type="match status" value="1"/>
</dbReference>
<keyword evidence="6" id="KW-1185">Reference proteome</keyword>
<comment type="caution">
    <text evidence="5">The sequence shown here is derived from an EMBL/GenBank/DDBJ whole genome shotgun (WGS) entry which is preliminary data.</text>
</comment>
<dbReference type="GO" id="GO:0050821">
    <property type="term" value="P:protein stabilization"/>
    <property type="evidence" value="ECO:0007669"/>
    <property type="project" value="TreeGrafter"/>
</dbReference>
<dbReference type="EMBL" id="BAZW01000001">
    <property type="protein sequence ID" value="GAO28146.1"/>
    <property type="molecule type" value="Genomic_DNA"/>
</dbReference>
<dbReference type="Proteomes" id="UP000032900">
    <property type="component" value="Unassembled WGS sequence"/>
</dbReference>
<dbReference type="PANTHER" id="PTHR35089">
    <property type="entry name" value="CHAPERONE PROTEIN SKP"/>
    <property type="match status" value="1"/>
</dbReference>
<protein>
    <recommendedName>
        <fullName evidence="7">Outer membrane protein H</fullName>
    </recommendedName>
</protein>
<dbReference type="InterPro" id="IPR005632">
    <property type="entry name" value="Chaperone_Skp"/>
</dbReference>
<sequence>MVERMKNASLIVNVILIVSVIALFVIVLTDGKGDSGESGTKDQEVAADSGIVYVNTDSLIIRYEFARQMSEELIKKEESSRTDFNERAKVFQQDMVEFQRKVQNNGFLSLERAQSEERRLRQKEQELQELNTRFSNELMVHQDRMNQQLRDTITSFLDVYCKDKAYKMVLSNTMGDNLLYAEPELDITDEVVRILNLRYEASKQ</sequence>
<dbReference type="Gene3D" id="3.30.910.20">
    <property type="entry name" value="Skp domain"/>
    <property type="match status" value="1"/>
</dbReference>
<evidence type="ECO:0008006" key="7">
    <source>
        <dbReference type="Google" id="ProtNLM"/>
    </source>
</evidence>
<evidence type="ECO:0000256" key="4">
    <source>
        <dbReference type="SAM" id="Phobius"/>
    </source>
</evidence>
<comment type="similarity">
    <text evidence="1">Belongs to the Skp family.</text>
</comment>
<proteinExistence type="inferred from homology"/>
<dbReference type="GO" id="GO:0051082">
    <property type="term" value="F:unfolded protein binding"/>
    <property type="evidence" value="ECO:0007669"/>
    <property type="project" value="InterPro"/>
</dbReference>
<dbReference type="InterPro" id="IPR024930">
    <property type="entry name" value="Skp_dom_sf"/>
</dbReference>
<keyword evidence="4" id="KW-0472">Membrane</keyword>
<dbReference type="STRING" id="1236989.JCM15548_209"/>
<evidence type="ECO:0000313" key="5">
    <source>
        <dbReference type="EMBL" id="GAO28146.1"/>
    </source>
</evidence>
<dbReference type="AlphaFoldDB" id="A0A0E9LSM6"/>
<evidence type="ECO:0000256" key="1">
    <source>
        <dbReference type="ARBA" id="ARBA00009091"/>
    </source>
</evidence>
<evidence type="ECO:0000256" key="2">
    <source>
        <dbReference type="ARBA" id="ARBA00022729"/>
    </source>
</evidence>
<keyword evidence="4" id="KW-0812">Transmembrane</keyword>
<reference evidence="5 6" key="1">
    <citation type="journal article" date="2015" name="Microbes Environ.">
        <title>Distribution and evolution of nitrogen fixation genes in the phylum bacteroidetes.</title>
        <authorList>
            <person name="Inoue J."/>
            <person name="Oshima K."/>
            <person name="Suda W."/>
            <person name="Sakamoto M."/>
            <person name="Iino T."/>
            <person name="Noda S."/>
            <person name="Hongoh Y."/>
            <person name="Hattori M."/>
            <person name="Ohkuma M."/>
        </authorList>
    </citation>
    <scope>NUCLEOTIDE SEQUENCE [LARGE SCALE GENOMIC DNA]</scope>
    <source>
        <strain evidence="5">JCM 15548</strain>
    </source>
</reference>
<name>A0A0E9LSM6_9BACT</name>
<feature type="coiled-coil region" evidence="3">
    <location>
        <begin position="110"/>
        <end position="137"/>
    </location>
</feature>
<dbReference type="SMART" id="SM00935">
    <property type="entry name" value="OmpH"/>
    <property type="match status" value="1"/>
</dbReference>
<keyword evidence="4" id="KW-1133">Transmembrane helix</keyword>
<dbReference type="Pfam" id="PF03938">
    <property type="entry name" value="OmpH"/>
    <property type="match status" value="1"/>
</dbReference>
<dbReference type="GO" id="GO:0005829">
    <property type="term" value="C:cytosol"/>
    <property type="evidence" value="ECO:0007669"/>
    <property type="project" value="TreeGrafter"/>
</dbReference>
<organism evidence="5 6">
    <name type="scientific">Geofilum rubicundum JCM 15548</name>
    <dbReference type="NCBI Taxonomy" id="1236989"/>
    <lineage>
        <taxon>Bacteria</taxon>
        <taxon>Pseudomonadati</taxon>
        <taxon>Bacteroidota</taxon>
        <taxon>Bacteroidia</taxon>
        <taxon>Marinilabiliales</taxon>
        <taxon>Marinilabiliaceae</taxon>
        <taxon>Geofilum</taxon>
    </lineage>
</organism>
<keyword evidence="3" id="KW-0175">Coiled coil</keyword>
<keyword evidence="2" id="KW-0732">Signal</keyword>
<gene>
    <name evidence="5" type="ORF">JCM15548_209</name>
</gene>
<dbReference type="SUPFAM" id="SSF111384">
    <property type="entry name" value="OmpH-like"/>
    <property type="match status" value="1"/>
</dbReference>
<evidence type="ECO:0000313" key="6">
    <source>
        <dbReference type="Proteomes" id="UP000032900"/>
    </source>
</evidence>
<feature type="transmembrane region" description="Helical" evidence="4">
    <location>
        <begin position="7"/>
        <end position="28"/>
    </location>
</feature>
<evidence type="ECO:0000256" key="3">
    <source>
        <dbReference type="SAM" id="Coils"/>
    </source>
</evidence>
<accession>A0A0E9LSM6</accession>